<organism evidence="2 3">
    <name type="scientific">Lithospermum erythrorhizon</name>
    <name type="common">Purple gromwell</name>
    <name type="synonym">Lithospermum officinale var. erythrorhizon</name>
    <dbReference type="NCBI Taxonomy" id="34254"/>
    <lineage>
        <taxon>Eukaryota</taxon>
        <taxon>Viridiplantae</taxon>
        <taxon>Streptophyta</taxon>
        <taxon>Embryophyta</taxon>
        <taxon>Tracheophyta</taxon>
        <taxon>Spermatophyta</taxon>
        <taxon>Magnoliopsida</taxon>
        <taxon>eudicotyledons</taxon>
        <taxon>Gunneridae</taxon>
        <taxon>Pentapetalae</taxon>
        <taxon>asterids</taxon>
        <taxon>lamiids</taxon>
        <taxon>Boraginales</taxon>
        <taxon>Boraginaceae</taxon>
        <taxon>Boraginoideae</taxon>
        <taxon>Lithospermeae</taxon>
        <taxon>Lithospermum</taxon>
    </lineage>
</organism>
<dbReference type="PROSITE" id="PS50878">
    <property type="entry name" value="RT_POL"/>
    <property type="match status" value="1"/>
</dbReference>
<dbReference type="EMBL" id="BAABME010015632">
    <property type="protein sequence ID" value="GAA0142185.1"/>
    <property type="molecule type" value="Genomic_DNA"/>
</dbReference>
<dbReference type="Pfam" id="PF00078">
    <property type="entry name" value="RVT_1"/>
    <property type="match status" value="1"/>
</dbReference>
<proteinExistence type="predicted"/>
<dbReference type="CDD" id="cd01650">
    <property type="entry name" value="RT_nLTR_like"/>
    <property type="match status" value="1"/>
</dbReference>
<gene>
    <name evidence="2" type="ORF">LIER_35532</name>
</gene>
<evidence type="ECO:0000259" key="1">
    <source>
        <dbReference type="PROSITE" id="PS50878"/>
    </source>
</evidence>
<dbReference type="InterPro" id="IPR043502">
    <property type="entry name" value="DNA/RNA_pol_sf"/>
</dbReference>
<accession>A0AAV3NS69</accession>
<protein>
    <recommendedName>
        <fullName evidence="1">Reverse transcriptase domain-containing protein</fullName>
    </recommendedName>
</protein>
<dbReference type="InterPro" id="IPR000477">
    <property type="entry name" value="RT_dom"/>
</dbReference>
<name>A0AAV3NS69_LITER</name>
<feature type="domain" description="Reverse transcriptase" evidence="1">
    <location>
        <begin position="25"/>
        <end position="307"/>
    </location>
</feature>
<comment type="caution">
    <text evidence="2">The sequence shown here is derived from an EMBL/GenBank/DDBJ whole genome shotgun (WGS) entry which is preliminary data.</text>
</comment>
<reference evidence="2 3" key="1">
    <citation type="submission" date="2024-01" db="EMBL/GenBank/DDBJ databases">
        <title>The complete chloroplast genome sequence of Lithospermum erythrorhizon: insights into the phylogenetic relationship among Boraginaceae species and the maternal lineages of purple gromwells.</title>
        <authorList>
            <person name="Okada T."/>
            <person name="Watanabe K."/>
        </authorList>
    </citation>
    <scope>NUCLEOTIDE SEQUENCE [LARGE SCALE GENOMIC DNA]</scope>
</reference>
<dbReference type="Proteomes" id="UP001454036">
    <property type="component" value="Unassembled WGS sequence"/>
</dbReference>
<sequence length="378" mass="42890">MVFQQGFFQNYWSVVGEELTKSTRDFLNGGAILKETINTFITLIPKKDNPKIVSEFRPISLCNSRYKLASKVIVNRLKPYLNSIIFPLQNGFIPGCSINDNISMALELTHTIRTSTAKKNGLAAIKIDMGKAFDRIDWEFLFNTLKKFKFPYHWIHLIKECVSTVQYTLLVNGRTTKPFKPSCGLRQGDPLSHILFPLCTEALSASLSHLQSTNDIKGVSITRNGLEISHLLFANDSYFFLHVNKTSIESLTNTLTSYGQNSGQNIDFKKSQVFFNPKASHSAKTFISNLLSIPSSSTFDFYLGIPLDIDTKRNLIFEDFVDKIKKRINSWSSKFLNFGGKVTLIKSVLQSILVYPMSIFKFPLSILNKIDKLFVDFL</sequence>
<dbReference type="PANTHER" id="PTHR31635:SF196">
    <property type="entry name" value="REVERSE TRANSCRIPTASE DOMAIN-CONTAINING PROTEIN-RELATED"/>
    <property type="match status" value="1"/>
</dbReference>
<dbReference type="SUPFAM" id="SSF56672">
    <property type="entry name" value="DNA/RNA polymerases"/>
    <property type="match status" value="1"/>
</dbReference>
<evidence type="ECO:0000313" key="2">
    <source>
        <dbReference type="EMBL" id="GAA0142185.1"/>
    </source>
</evidence>
<dbReference type="PANTHER" id="PTHR31635">
    <property type="entry name" value="REVERSE TRANSCRIPTASE DOMAIN-CONTAINING PROTEIN-RELATED"/>
    <property type="match status" value="1"/>
</dbReference>
<dbReference type="AlphaFoldDB" id="A0AAV3NS69"/>
<keyword evidence="3" id="KW-1185">Reference proteome</keyword>
<evidence type="ECO:0000313" key="3">
    <source>
        <dbReference type="Proteomes" id="UP001454036"/>
    </source>
</evidence>